<evidence type="ECO:0008006" key="3">
    <source>
        <dbReference type="Google" id="ProtNLM"/>
    </source>
</evidence>
<dbReference type="RefSeq" id="WP_055083451.1">
    <property type="nucleotide sequence ID" value="NZ_CXSU01000011.1"/>
</dbReference>
<dbReference type="OrthoDB" id="7864548at2"/>
<sequence length="150" mass="15878">MAKVLALIMIIALGGGGAAAGFVLRPPPEPADPEAAVPEIAEDLDSVATLRDGFIVPVLRDGRVWSHVVLRLGVSSDRSASDQIAQKEPVLRDGLNEALFLHGNLGGFDGDFTDPVSMARLRTRLDAVLQDRLSDPTAKVLIVSMARQSG</sequence>
<keyword evidence="2" id="KW-1185">Reference proteome</keyword>
<dbReference type="AlphaFoldDB" id="A0A0M6YJ57"/>
<name>A0A0M6YJ57_9RHOB</name>
<evidence type="ECO:0000313" key="2">
    <source>
        <dbReference type="Proteomes" id="UP000049222"/>
    </source>
</evidence>
<dbReference type="EMBL" id="CXSU01000011">
    <property type="protein sequence ID" value="CTQ49096.1"/>
    <property type="molecule type" value="Genomic_DNA"/>
</dbReference>
<reference evidence="1 2" key="1">
    <citation type="submission" date="2015-07" db="EMBL/GenBank/DDBJ databases">
        <authorList>
            <person name="Noorani M."/>
        </authorList>
    </citation>
    <scope>NUCLEOTIDE SEQUENCE [LARGE SCALE GENOMIC DNA]</scope>
    <source>
        <strain evidence="1 2">CECT 7802</strain>
    </source>
</reference>
<organism evidence="1 2">
    <name type="scientific">Jannaschia donghaensis</name>
    <dbReference type="NCBI Taxonomy" id="420998"/>
    <lineage>
        <taxon>Bacteria</taxon>
        <taxon>Pseudomonadati</taxon>
        <taxon>Pseudomonadota</taxon>
        <taxon>Alphaproteobacteria</taxon>
        <taxon>Rhodobacterales</taxon>
        <taxon>Roseobacteraceae</taxon>
        <taxon>Jannaschia</taxon>
    </lineage>
</organism>
<dbReference type="STRING" id="420998.JDO7802_01106"/>
<gene>
    <name evidence="1" type="ORF">JDO7802_01106</name>
</gene>
<proteinExistence type="predicted"/>
<dbReference type="Proteomes" id="UP000049222">
    <property type="component" value="Unassembled WGS sequence"/>
</dbReference>
<accession>A0A0M6YJ57</accession>
<protein>
    <recommendedName>
        <fullName evidence="3">Flagellar basal body-associated protein FliL</fullName>
    </recommendedName>
</protein>
<evidence type="ECO:0000313" key="1">
    <source>
        <dbReference type="EMBL" id="CTQ49096.1"/>
    </source>
</evidence>